<reference evidence="2 3" key="1">
    <citation type="submission" date="2017-10" db="EMBL/GenBank/DDBJ databases">
        <title>Nyctiphanis sp. nov., isolated from the stomach of the euphausiid Nyctiphanes simplex (Hansen, 1911) in the Gulf of California.</title>
        <authorList>
            <person name="Gomez-Gil B."/>
            <person name="Aguilar-Mendez M."/>
            <person name="Lopez-Cortes A."/>
            <person name="Gomez-Gutierrez J."/>
            <person name="Roque A."/>
            <person name="Lang E."/>
            <person name="Gonzalez-Castillo A."/>
        </authorList>
    </citation>
    <scope>NUCLEOTIDE SEQUENCE [LARGE SCALE GENOMIC DNA]</scope>
    <source>
        <strain evidence="2 3">CAIM 600</strain>
    </source>
</reference>
<gene>
    <name evidence="2" type="ORF">CS022_21425</name>
</gene>
<sequence length="60" mass="7026">MVNIKSEFRLLAISWPKRRALANKNRAMFLTAECLICAYDFILLFSNLYFIKNKLVEVGK</sequence>
<evidence type="ECO:0000313" key="2">
    <source>
        <dbReference type="EMBL" id="RXJ71226.1"/>
    </source>
</evidence>
<accession>A0A4Q0YKQ3</accession>
<keyword evidence="1" id="KW-0472">Membrane</keyword>
<dbReference type="Proteomes" id="UP000290287">
    <property type="component" value="Unassembled WGS sequence"/>
</dbReference>
<protein>
    <submittedName>
        <fullName evidence="2">Uncharacterized protein</fullName>
    </submittedName>
</protein>
<keyword evidence="3" id="KW-1185">Reference proteome</keyword>
<evidence type="ECO:0000256" key="1">
    <source>
        <dbReference type="SAM" id="Phobius"/>
    </source>
</evidence>
<organism evidence="2 3">
    <name type="scientific">Veronia nyctiphanis</name>
    <dbReference type="NCBI Taxonomy" id="1278244"/>
    <lineage>
        <taxon>Bacteria</taxon>
        <taxon>Pseudomonadati</taxon>
        <taxon>Pseudomonadota</taxon>
        <taxon>Gammaproteobacteria</taxon>
        <taxon>Vibrionales</taxon>
        <taxon>Vibrionaceae</taxon>
        <taxon>Veronia</taxon>
    </lineage>
</organism>
<name>A0A4Q0YKQ3_9GAMM</name>
<feature type="transmembrane region" description="Helical" evidence="1">
    <location>
        <begin position="27"/>
        <end position="51"/>
    </location>
</feature>
<proteinExistence type="predicted"/>
<evidence type="ECO:0000313" key="3">
    <source>
        <dbReference type="Proteomes" id="UP000290287"/>
    </source>
</evidence>
<keyword evidence="1" id="KW-1133">Transmembrane helix</keyword>
<comment type="caution">
    <text evidence="2">The sequence shown here is derived from an EMBL/GenBank/DDBJ whole genome shotgun (WGS) entry which is preliminary data.</text>
</comment>
<keyword evidence="1" id="KW-0812">Transmembrane</keyword>
<dbReference type="AlphaFoldDB" id="A0A4Q0YKQ3"/>
<dbReference type="EMBL" id="PEIB01000039">
    <property type="protein sequence ID" value="RXJ71226.1"/>
    <property type="molecule type" value="Genomic_DNA"/>
</dbReference>